<name>A0AA36E3V2_LACSI</name>
<dbReference type="AlphaFoldDB" id="A0AA36E3V2"/>
<dbReference type="Proteomes" id="UP001177003">
    <property type="component" value="Chromosome 4"/>
</dbReference>
<evidence type="ECO:0000313" key="2">
    <source>
        <dbReference type="Proteomes" id="UP001177003"/>
    </source>
</evidence>
<keyword evidence="2" id="KW-1185">Reference proteome</keyword>
<proteinExistence type="predicted"/>
<reference evidence="1" key="1">
    <citation type="submission" date="2023-04" db="EMBL/GenBank/DDBJ databases">
        <authorList>
            <person name="Vijverberg K."/>
            <person name="Xiong W."/>
            <person name="Schranz E."/>
        </authorList>
    </citation>
    <scope>NUCLEOTIDE SEQUENCE</scope>
</reference>
<sequence length="143" mass="16615">MMFISAQYQSVDKFDGKEEYKRLKFKFHAVLVNKEDEVWSLVKIVKDLSVSHDKLFEGLLQNFHYHVVRANNVVCDFSVVDFPLMNLNDIICVANILSSVDVLKLQVNRKEDFLLSFAHIKLFKYNYYDSQALTDVELALAMG</sequence>
<protein>
    <submittedName>
        <fullName evidence="1">Uncharacterized protein</fullName>
    </submittedName>
</protein>
<dbReference type="EMBL" id="OX465080">
    <property type="protein sequence ID" value="CAI9281248.1"/>
    <property type="molecule type" value="Genomic_DNA"/>
</dbReference>
<evidence type="ECO:0000313" key="1">
    <source>
        <dbReference type="EMBL" id="CAI9281248.1"/>
    </source>
</evidence>
<gene>
    <name evidence="1" type="ORF">LSALG_LOCUS20956</name>
</gene>
<accession>A0AA36E3V2</accession>
<organism evidence="1 2">
    <name type="scientific">Lactuca saligna</name>
    <name type="common">Willowleaf lettuce</name>
    <dbReference type="NCBI Taxonomy" id="75948"/>
    <lineage>
        <taxon>Eukaryota</taxon>
        <taxon>Viridiplantae</taxon>
        <taxon>Streptophyta</taxon>
        <taxon>Embryophyta</taxon>
        <taxon>Tracheophyta</taxon>
        <taxon>Spermatophyta</taxon>
        <taxon>Magnoliopsida</taxon>
        <taxon>eudicotyledons</taxon>
        <taxon>Gunneridae</taxon>
        <taxon>Pentapetalae</taxon>
        <taxon>asterids</taxon>
        <taxon>campanulids</taxon>
        <taxon>Asterales</taxon>
        <taxon>Asteraceae</taxon>
        <taxon>Cichorioideae</taxon>
        <taxon>Cichorieae</taxon>
        <taxon>Lactucinae</taxon>
        <taxon>Lactuca</taxon>
    </lineage>
</organism>